<gene>
    <name evidence="2" type="ORF">ACKI1S_32275</name>
</gene>
<sequence length="408" mass="46296">MRANGRLFSHRELRDHLHKNLQKLTQAVDAWDPEKLLMTPEADAIEELTSAFRIVVPTLDREGVGIEPVKQGYGTVERFGDSFRVTQNTITLLIPYTGDRAIFTLRPNPYMDPAPQGEVTDTEVRLVWTGQSTNHEFVRRALEERITEITKCLDWARANVNGYNTQIEQVIPQRVQARKQALLASRGLEASLGFPIRKRTDADTYEVPLVRKKIKTPSVRPSTGASFEPEPVLADADYEDALRVLKNARNQLERSPSLAEELDEEKIRDLLLLALNSQFEGAAAGEVFNFKGKTDILIRVEDRHVFIGECKFWKGPKTITDTLNQLLGYLTWRDTKAAVLLFVRDKAFSDIVTKALARLEAHPNFKRRGSTDEFGARHDFIFHVDGDPSREVRLAFLPFHLRPLGPGD</sequence>
<dbReference type="RefSeq" id="WP_369279374.1">
    <property type="nucleotide sequence ID" value="NZ_JBJVMW010000002.1"/>
</dbReference>
<organism evidence="2 3">
    <name type="scientific">Streptomyces galilaeus</name>
    <dbReference type="NCBI Taxonomy" id="33899"/>
    <lineage>
        <taxon>Bacteria</taxon>
        <taxon>Bacillati</taxon>
        <taxon>Actinomycetota</taxon>
        <taxon>Actinomycetes</taxon>
        <taxon>Kitasatosporales</taxon>
        <taxon>Streptomycetaceae</taxon>
        <taxon>Streptomyces</taxon>
    </lineage>
</organism>
<dbReference type="Proteomes" id="UP001631993">
    <property type="component" value="Unassembled WGS sequence"/>
</dbReference>
<evidence type="ECO:0000256" key="1">
    <source>
        <dbReference type="SAM" id="Coils"/>
    </source>
</evidence>
<comment type="caution">
    <text evidence="2">The sequence shown here is derived from an EMBL/GenBank/DDBJ whole genome shotgun (WGS) entry which is preliminary data.</text>
</comment>
<accession>A0ABW9IS00</accession>
<evidence type="ECO:0008006" key="4">
    <source>
        <dbReference type="Google" id="ProtNLM"/>
    </source>
</evidence>
<feature type="coiled-coil region" evidence="1">
    <location>
        <begin position="235"/>
        <end position="265"/>
    </location>
</feature>
<proteinExistence type="predicted"/>
<evidence type="ECO:0000313" key="2">
    <source>
        <dbReference type="EMBL" id="MFM9650812.1"/>
    </source>
</evidence>
<keyword evidence="1" id="KW-0175">Coiled coil</keyword>
<keyword evidence="3" id="KW-1185">Reference proteome</keyword>
<name>A0ABW9IS00_STRGJ</name>
<dbReference type="EMBL" id="JBJVNE010000018">
    <property type="protein sequence ID" value="MFM9650812.1"/>
    <property type="molecule type" value="Genomic_DNA"/>
</dbReference>
<reference evidence="2 3" key="1">
    <citation type="submission" date="2024-12" db="EMBL/GenBank/DDBJ databases">
        <title>Forecasting of Potato common scab and diversities of Pathogenic streptomyces spp. in china.</title>
        <authorList>
            <person name="Handique U."/>
            <person name="Wu J."/>
        </authorList>
    </citation>
    <scope>NUCLEOTIDE SEQUENCE [LARGE SCALE GENOMIC DNA]</scope>
    <source>
        <strain evidence="2 3">ZRIMU1585</strain>
    </source>
</reference>
<protein>
    <recommendedName>
        <fullName evidence="4">Restriction endonuclease type IV Mrr domain-containing protein</fullName>
    </recommendedName>
</protein>
<evidence type="ECO:0000313" key="3">
    <source>
        <dbReference type="Proteomes" id="UP001631993"/>
    </source>
</evidence>